<evidence type="ECO:0000256" key="1">
    <source>
        <dbReference type="ARBA" id="ARBA00012552"/>
    </source>
</evidence>
<dbReference type="Pfam" id="PF21010">
    <property type="entry name" value="HA2_C"/>
    <property type="match status" value="1"/>
</dbReference>
<protein>
    <recommendedName>
        <fullName evidence="1">RNA helicase</fullName>
        <ecNumber evidence="1">3.6.4.13</ecNumber>
    </recommendedName>
</protein>
<dbReference type="Pfam" id="PF07717">
    <property type="entry name" value="OB_NTP_bind"/>
    <property type="match status" value="1"/>
</dbReference>
<gene>
    <name evidence="8" type="ORF">PACLA_8A045916</name>
</gene>
<dbReference type="InterPro" id="IPR027417">
    <property type="entry name" value="P-loop_NTPase"/>
</dbReference>
<dbReference type="PANTHER" id="PTHR18934:SF118">
    <property type="entry name" value="ATP-DEPENDENT RNA HELICASE DHX33"/>
    <property type="match status" value="1"/>
</dbReference>
<dbReference type="GO" id="GO:0003724">
    <property type="term" value="F:RNA helicase activity"/>
    <property type="evidence" value="ECO:0007669"/>
    <property type="project" value="UniProtKB-EC"/>
</dbReference>
<name>A0A6S7G6X9_PARCT</name>
<dbReference type="GO" id="GO:0005524">
    <property type="term" value="F:ATP binding"/>
    <property type="evidence" value="ECO:0007669"/>
    <property type="project" value="UniProtKB-KW"/>
</dbReference>
<keyword evidence="4 8" id="KW-0347">Helicase</keyword>
<dbReference type="InterPro" id="IPR007502">
    <property type="entry name" value="Helicase-assoc_dom"/>
</dbReference>
<dbReference type="GO" id="GO:0045943">
    <property type="term" value="P:positive regulation of transcription by RNA polymerase I"/>
    <property type="evidence" value="ECO:0007669"/>
    <property type="project" value="TreeGrafter"/>
</dbReference>
<dbReference type="GO" id="GO:0005730">
    <property type="term" value="C:nucleolus"/>
    <property type="evidence" value="ECO:0007669"/>
    <property type="project" value="UniProtKB-ARBA"/>
</dbReference>
<organism evidence="8 9">
    <name type="scientific">Paramuricea clavata</name>
    <name type="common">Red gorgonian</name>
    <name type="synonym">Violescent sea-whip</name>
    <dbReference type="NCBI Taxonomy" id="317549"/>
    <lineage>
        <taxon>Eukaryota</taxon>
        <taxon>Metazoa</taxon>
        <taxon>Cnidaria</taxon>
        <taxon>Anthozoa</taxon>
        <taxon>Octocorallia</taxon>
        <taxon>Malacalcyonacea</taxon>
        <taxon>Plexauridae</taxon>
        <taxon>Paramuricea</taxon>
    </lineage>
</organism>
<dbReference type="GO" id="GO:0016787">
    <property type="term" value="F:hydrolase activity"/>
    <property type="evidence" value="ECO:0007669"/>
    <property type="project" value="UniProtKB-KW"/>
</dbReference>
<dbReference type="SUPFAM" id="SSF52540">
    <property type="entry name" value="P-loop containing nucleoside triphosphate hydrolases"/>
    <property type="match status" value="1"/>
</dbReference>
<accession>A0A6S7G6X9</accession>
<dbReference type="InterPro" id="IPR001650">
    <property type="entry name" value="Helicase_C-like"/>
</dbReference>
<keyword evidence="3" id="KW-0378">Hydrolase</keyword>
<dbReference type="PANTHER" id="PTHR18934">
    <property type="entry name" value="ATP-DEPENDENT RNA HELICASE"/>
    <property type="match status" value="1"/>
</dbReference>
<keyword evidence="2" id="KW-0547">Nucleotide-binding</keyword>
<evidence type="ECO:0000256" key="5">
    <source>
        <dbReference type="ARBA" id="ARBA00022840"/>
    </source>
</evidence>
<reference evidence="8" key="1">
    <citation type="submission" date="2020-04" db="EMBL/GenBank/DDBJ databases">
        <authorList>
            <person name="Alioto T."/>
            <person name="Alioto T."/>
            <person name="Gomez Garrido J."/>
        </authorList>
    </citation>
    <scope>NUCLEOTIDE SEQUENCE</scope>
    <source>
        <strain evidence="8">A484AB</strain>
    </source>
</reference>
<keyword evidence="9" id="KW-1185">Reference proteome</keyword>
<evidence type="ECO:0000256" key="6">
    <source>
        <dbReference type="ARBA" id="ARBA00047984"/>
    </source>
</evidence>
<dbReference type="Pfam" id="PF04408">
    <property type="entry name" value="WHD_HA2"/>
    <property type="match status" value="1"/>
</dbReference>
<dbReference type="AlphaFoldDB" id="A0A6S7G6X9"/>
<dbReference type="Pfam" id="PF00271">
    <property type="entry name" value="Helicase_C"/>
    <property type="match status" value="1"/>
</dbReference>
<dbReference type="SMART" id="SM00847">
    <property type="entry name" value="HA2"/>
    <property type="match status" value="1"/>
</dbReference>
<dbReference type="PROSITE" id="PS51194">
    <property type="entry name" value="HELICASE_CTER"/>
    <property type="match status" value="1"/>
</dbReference>
<dbReference type="Proteomes" id="UP001152795">
    <property type="component" value="Unassembled WGS sequence"/>
</dbReference>
<comment type="caution">
    <text evidence="8">The sequence shown here is derived from an EMBL/GenBank/DDBJ whole genome shotgun (WGS) entry which is preliminary data.</text>
</comment>
<comment type="catalytic activity">
    <reaction evidence="6">
        <text>ATP + H2O = ADP + phosphate + H(+)</text>
        <dbReference type="Rhea" id="RHEA:13065"/>
        <dbReference type="ChEBI" id="CHEBI:15377"/>
        <dbReference type="ChEBI" id="CHEBI:15378"/>
        <dbReference type="ChEBI" id="CHEBI:30616"/>
        <dbReference type="ChEBI" id="CHEBI:43474"/>
        <dbReference type="ChEBI" id="CHEBI:456216"/>
        <dbReference type="EC" id="3.6.4.13"/>
    </reaction>
</comment>
<dbReference type="InterPro" id="IPR011709">
    <property type="entry name" value="DEAD-box_helicase_OB_fold"/>
</dbReference>
<evidence type="ECO:0000256" key="2">
    <source>
        <dbReference type="ARBA" id="ARBA00022741"/>
    </source>
</evidence>
<proteinExistence type="predicted"/>
<evidence type="ECO:0000313" key="9">
    <source>
        <dbReference type="Proteomes" id="UP001152795"/>
    </source>
</evidence>
<dbReference type="GO" id="GO:0003725">
    <property type="term" value="F:double-stranded RNA binding"/>
    <property type="evidence" value="ECO:0007669"/>
    <property type="project" value="TreeGrafter"/>
</dbReference>
<dbReference type="InterPro" id="IPR048333">
    <property type="entry name" value="HA2_WH"/>
</dbReference>
<evidence type="ECO:0000259" key="7">
    <source>
        <dbReference type="PROSITE" id="PS51194"/>
    </source>
</evidence>
<evidence type="ECO:0000313" key="8">
    <source>
        <dbReference type="EMBL" id="CAB3986433.1"/>
    </source>
</evidence>
<dbReference type="EC" id="3.6.4.13" evidence="1"/>
<dbReference type="Gene3D" id="1.20.120.1080">
    <property type="match status" value="1"/>
</dbReference>
<keyword evidence="5" id="KW-0067">ATP-binding</keyword>
<dbReference type="EMBL" id="CACRXK020001015">
    <property type="protein sequence ID" value="CAB3986433.1"/>
    <property type="molecule type" value="Genomic_DNA"/>
</dbReference>
<evidence type="ECO:0000256" key="4">
    <source>
        <dbReference type="ARBA" id="ARBA00022806"/>
    </source>
</evidence>
<dbReference type="Gene3D" id="3.40.50.300">
    <property type="entry name" value="P-loop containing nucleotide triphosphate hydrolases"/>
    <property type="match status" value="1"/>
</dbReference>
<dbReference type="OrthoDB" id="10253254at2759"/>
<dbReference type="CDD" id="cd18791">
    <property type="entry name" value="SF2_C_RHA"/>
    <property type="match status" value="1"/>
</dbReference>
<feature type="domain" description="Helicase C-terminal" evidence="7">
    <location>
        <begin position="1"/>
        <end position="114"/>
    </location>
</feature>
<sequence>MNALRPIQDDVRKIVLATNIAETSITIPGVKYVIDTGFVKAKEYNPNTGLDVLKVQPVSMAQARQRLGRAGRQCPGQCYRLYTEEQFYSLQSTTTPEIQRCNLSSVVLQLMALGVKDVTSFDFMDAPLAQAIQNAVDQLTLLGALDQENGKLTQLGRNMARFPLEPRFSKTLLMSRDFDCSEDMLTIIALLSVDTIFYTPPNRRDTCNAVLQKYRSAEGDHITLLNIYRAFKSVRGNKSWCESNFINGKAMKTVLDIRIQLRELCTKLEIPLQSCGKDTSKIRHCLTTGFFVNAAELQLDGTYKCLGQKMTASIHPSSSLFKAKPAYVVFTELVHTSKCYMRHVAVVDPEWLVSTASAYFRKLNFHSGQFHSVAS</sequence>
<evidence type="ECO:0000256" key="3">
    <source>
        <dbReference type="ARBA" id="ARBA00022801"/>
    </source>
</evidence>